<dbReference type="PROSITE" id="PS50929">
    <property type="entry name" value="ABC_TM1F"/>
    <property type="match status" value="1"/>
</dbReference>
<keyword evidence="5 11" id="KW-0067">ATP-binding</keyword>
<dbReference type="PANTHER" id="PTHR43394:SF1">
    <property type="entry name" value="ATP-BINDING CASSETTE SUB-FAMILY B MEMBER 10, MITOCHONDRIAL"/>
    <property type="match status" value="1"/>
</dbReference>
<evidence type="ECO:0000259" key="9">
    <source>
        <dbReference type="PROSITE" id="PS50893"/>
    </source>
</evidence>
<keyword evidence="2" id="KW-0813">Transport</keyword>
<dbReference type="GO" id="GO:0015421">
    <property type="term" value="F:ABC-type oligopeptide transporter activity"/>
    <property type="evidence" value="ECO:0007669"/>
    <property type="project" value="TreeGrafter"/>
</dbReference>
<dbReference type="GO" id="GO:0005886">
    <property type="term" value="C:plasma membrane"/>
    <property type="evidence" value="ECO:0007669"/>
    <property type="project" value="UniProtKB-SubCell"/>
</dbReference>
<dbReference type="Proteomes" id="UP000265882">
    <property type="component" value="Unassembled WGS sequence"/>
</dbReference>
<dbReference type="PROSITE" id="PS50893">
    <property type="entry name" value="ABC_TRANSPORTER_2"/>
    <property type="match status" value="1"/>
</dbReference>
<dbReference type="SMART" id="SM00382">
    <property type="entry name" value="AAA"/>
    <property type="match status" value="1"/>
</dbReference>
<dbReference type="InterPro" id="IPR011527">
    <property type="entry name" value="ABC1_TM_dom"/>
</dbReference>
<dbReference type="EMBL" id="QZKU01000033">
    <property type="protein sequence ID" value="RJP24562.1"/>
    <property type="molecule type" value="Genomic_DNA"/>
</dbReference>
<feature type="transmembrane region" description="Helical" evidence="8">
    <location>
        <begin position="170"/>
        <end position="187"/>
    </location>
</feature>
<evidence type="ECO:0000256" key="1">
    <source>
        <dbReference type="ARBA" id="ARBA00004651"/>
    </source>
</evidence>
<evidence type="ECO:0000256" key="8">
    <source>
        <dbReference type="SAM" id="Phobius"/>
    </source>
</evidence>
<dbReference type="InterPro" id="IPR003593">
    <property type="entry name" value="AAA+_ATPase"/>
</dbReference>
<dbReference type="Pfam" id="PF00664">
    <property type="entry name" value="ABC_membrane"/>
    <property type="match status" value="1"/>
</dbReference>
<evidence type="ECO:0000256" key="3">
    <source>
        <dbReference type="ARBA" id="ARBA00022692"/>
    </source>
</evidence>
<evidence type="ECO:0000313" key="11">
    <source>
        <dbReference type="EMBL" id="RJP24562.1"/>
    </source>
</evidence>
<comment type="caution">
    <text evidence="11">The sequence shown here is derived from an EMBL/GenBank/DDBJ whole genome shotgun (WGS) entry which is preliminary data.</text>
</comment>
<dbReference type="FunFam" id="3.40.50.300:FF:000287">
    <property type="entry name" value="Multidrug ABC transporter ATP-binding protein"/>
    <property type="match status" value="1"/>
</dbReference>
<dbReference type="GO" id="GO:0005524">
    <property type="term" value="F:ATP binding"/>
    <property type="evidence" value="ECO:0007669"/>
    <property type="project" value="UniProtKB-KW"/>
</dbReference>
<organism evidence="11 12">
    <name type="scientific">Abyssobacteria bacterium (strain SURF_5)</name>
    <dbReference type="NCBI Taxonomy" id="2093360"/>
    <lineage>
        <taxon>Bacteria</taxon>
        <taxon>Pseudomonadati</taxon>
        <taxon>Candidatus Hydrogenedentota</taxon>
        <taxon>Candidatus Abyssobacteria</taxon>
    </lineage>
</organism>
<feature type="transmembrane region" description="Helical" evidence="8">
    <location>
        <begin position="274"/>
        <end position="293"/>
    </location>
</feature>
<dbReference type="InterPro" id="IPR017871">
    <property type="entry name" value="ABC_transporter-like_CS"/>
</dbReference>
<dbReference type="Gene3D" id="1.20.1560.10">
    <property type="entry name" value="ABC transporter type 1, transmembrane domain"/>
    <property type="match status" value="1"/>
</dbReference>
<keyword evidence="7 8" id="KW-0472">Membrane</keyword>
<keyword evidence="3 8" id="KW-0812">Transmembrane</keyword>
<feature type="domain" description="ABC transmembrane type-1" evidence="10">
    <location>
        <begin position="22"/>
        <end position="334"/>
    </location>
</feature>
<gene>
    <name evidence="11" type="ORF">C4520_03815</name>
</gene>
<proteinExistence type="predicted"/>
<dbReference type="InterPro" id="IPR003439">
    <property type="entry name" value="ABC_transporter-like_ATP-bd"/>
</dbReference>
<sequence>MEELKKYIRIISYLKPYKWLVLLTMLCSILVASSMAGAIGGIKPAADLLFGEFNVSQYRKLPLMDTAAGAALLDAVHSFFTRDKFLTLVIISSVVVALTALRAVFKFIQGYTGGYLANRLRMDVSIELHDKIMDQSLSFFSKQGVGNTISVFSYDIALIHQGAKIIFDKIVLEPLNIVTGLTIAFVINPKLATLAVIGLPLVGYAITRFGRQVKKNTRRSLQNSAGILSLLQESLFGIKIVKSFVMDDYERERFINENRRLLKNIMRAVRARELVSPVVEVVAALGVGLFILLGGRDVLSGKMSSGSFIAFYAALGSVFTPLRSLSKAVSEIQTSLAGATRVFAFMDHLPEIKDPPSAVEMQKIAGHVRFEGITFGYDQKNPVIRDLTFEAQAGEKVALVGLSGAGKTTVINLLLRFYDPQQGRICIDGVDIRSVTQASLRSQIGLVTQETILFNDTVANNIAFGRKDFPRERIIAAAKAANAHEFIEQLPQGYDTVIGEGGMLLSGGQRQRLAIARTILKDPAIFILDEATSSLDSENESLIQDALARLIEGRTTFVIAHRLSTIQNADKIVVLDQGRIEAIGPHKELYNTSPIYRSLYEKQFLAPPESVEVVSEEQA</sequence>
<dbReference type="InterPro" id="IPR027417">
    <property type="entry name" value="P-loop_NTPase"/>
</dbReference>
<feature type="transmembrane region" description="Helical" evidence="8">
    <location>
        <begin position="85"/>
        <end position="105"/>
    </location>
</feature>
<reference evidence="11 12" key="1">
    <citation type="journal article" date="2017" name="ISME J.">
        <title>Energy and carbon metabolisms in a deep terrestrial subsurface fluid microbial community.</title>
        <authorList>
            <person name="Momper L."/>
            <person name="Jungbluth S.P."/>
            <person name="Lee M.D."/>
            <person name="Amend J.P."/>
        </authorList>
    </citation>
    <scope>NUCLEOTIDE SEQUENCE [LARGE SCALE GENOMIC DNA]</scope>
    <source>
        <strain evidence="11">SURF_5</strain>
    </source>
</reference>
<dbReference type="InterPro" id="IPR039421">
    <property type="entry name" value="Type_1_exporter"/>
</dbReference>
<comment type="subcellular location">
    <subcellularLocation>
        <location evidence="1">Cell membrane</location>
        <topology evidence="1">Multi-pass membrane protein</topology>
    </subcellularLocation>
</comment>
<evidence type="ECO:0000256" key="2">
    <source>
        <dbReference type="ARBA" id="ARBA00022448"/>
    </source>
</evidence>
<protein>
    <submittedName>
        <fullName evidence="11">ABC transporter ATP-binding protein</fullName>
    </submittedName>
</protein>
<evidence type="ECO:0000256" key="6">
    <source>
        <dbReference type="ARBA" id="ARBA00022989"/>
    </source>
</evidence>
<keyword evidence="6 8" id="KW-1133">Transmembrane helix</keyword>
<evidence type="ECO:0000256" key="7">
    <source>
        <dbReference type="ARBA" id="ARBA00023136"/>
    </source>
</evidence>
<dbReference type="InterPro" id="IPR036640">
    <property type="entry name" value="ABC1_TM_sf"/>
</dbReference>
<dbReference type="PROSITE" id="PS00211">
    <property type="entry name" value="ABC_TRANSPORTER_1"/>
    <property type="match status" value="1"/>
</dbReference>
<dbReference type="SUPFAM" id="SSF52540">
    <property type="entry name" value="P-loop containing nucleoside triphosphate hydrolases"/>
    <property type="match status" value="1"/>
</dbReference>
<evidence type="ECO:0000259" key="10">
    <source>
        <dbReference type="PROSITE" id="PS50929"/>
    </source>
</evidence>
<evidence type="ECO:0000256" key="5">
    <source>
        <dbReference type="ARBA" id="ARBA00022840"/>
    </source>
</evidence>
<feature type="domain" description="ABC transporter" evidence="9">
    <location>
        <begin position="368"/>
        <end position="602"/>
    </location>
</feature>
<dbReference type="GO" id="GO:0016887">
    <property type="term" value="F:ATP hydrolysis activity"/>
    <property type="evidence" value="ECO:0007669"/>
    <property type="project" value="InterPro"/>
</dbReference>
<evidence type="ECO:0000256" key="4">
    <source>
        <dbReference type="ARBA" id="ARBA00022741"/>
    </source>
</evidence>
<evidence type="ECO:0000313" key="12">
    <source>
        <dbReference type="Proteomes" id="UP000265882"/>
    </source>
</evidence>
<dbReference type="AlphaFoldDB" id="A0A3A4P026"/>
<dbReference type="PANTHER" id="PTHR43394">
    <property type="entry name" value="ATP-DEPENDENT PERMEASE MDL1, MITOCHONDRIAL"/>
    <property type="match status" value="1"/>
</dbReference>
<name>A0A3A4P026_ABYX5</name>
<dbReference type="Gene3D" id="3.40.50.300">
    <property type="entry name" value="P-loop containing nucleotide triphosphate hydrolases"/>
    <property type="match status" value="1"/>
</dbReference>
<accession>A0A3A4P026</accession>
<feature type="transmembrane region" description="Helical" evidence="8">
    <location>
        <begin position="193"/>
        <end position="210"/>
    </location>
</feature>
<keyword evidence="4" id="KW-0547">Nucleotide-binding</keyword>
<dbReference type="SUPFAM" id="SSF90123">
    <property type="entry name" value="ABC transporter transmembrane region"/>
    <property type="match status" value="1"/>
</dbReference>
<feature type="transmembrane region" description="Helical" evidence="8">
    <location>
        <begin position="20"/>
        <end position="42"/>
    </location>
</feature>
<dbReference type="Pfam" id="PF00005">
    <property type="entry name" value="ABC_tran"/>
    <property type="match status" value="1"/>
</dbReference>
<dbReference type="CDD" id="cd18552">
    <property type="entry name" value="ABC_6TM_MsbA_like"/>
    <property type="match status" value="1"/>
</dbReference>